<evidence type="ECO:0000313" key="8">
    <source>
        <dbReference type="EMBL" id="TWW58805.1"/>
    </source>
</evidence>
<dbReference type="GO" id="GO:0051893">
    <property type="term" value="P:regulation of focal adhesion assembly"/>
    <property type="evidence" value="ECO:0007669"/>
    <property type="project" value="TreeGrafter"/>
</dbReference>
<dbReference type="EMBL" id="RHFK02000019">
    <property type="protein sequence ID" value="TWW58805.1"/>
    <property type="molecule type" value="Genomic_DNA"/>
</dbReference>
<dbReference type="GO" id="GO:0032034">
    <property type="term" value="F:myosin II head/neck binding"/>
    <property type="evidence" value="ECO:0007669"/>
    <property type="project" value="TreeGrafter"/>
</dbReference>
<feature type="region of interest" description="Disordered" evidence="6">
    <location>
        <begin position="473"/>
        <end position="511"/>
    </location>
</feature>
<evidence type="ECO:0000256" key="3">
    <source>
        <dbReference type="ARBA" id="ARBA00023038"/>
    </source>
</evidence>
<dbReference type="PANTHER" id="PTHR15551">
    <property type="entry name" value="LIM DOMAIN ONLY 7"/>
    <property type="match status" value="1"/>
</dbReference>
<feature type="compositionally biased region" description="Basic and acidic residues" evidence="6">
    <location>
        <begin position="128"/>
        <end position="139"/>
    </location>
</feature>
<comment type="caution">
    <text evidence="8">The sequence shown here is derived from an EMBL/GenBank/DDBJ whole genome shotgun (WGS) entry which is preliminary data.</text>
</comment>
<sequence length="1158" mass="130891">MPENCTSKKDPSVDLNDTWNDLSTRPISNLSPPPVEDQGPRSPSPNIILRSENEFLSSQSSSWDPASDEEEDAGMHRVPDVRRDDLASRRAHRGPVAPNVHQFVPSPVCSNKDRERWEGIRRSSQKTLQEKEISEREAMSDIITRSDNPLLNPAPHREDEEREEEQAETGSATPNRQKDDLAQRRTQSRPLPHREGPTKFVAAHMSQADMQKWERLKMTELRQVDGNDLNHASPPSADLPSCTSETPLTRAELDARLAQYEQRAEEDEDEEEEERAPDLQKDDMMARRTGVFHRQSTMTYNRFLPLPTSVRGTQGEATTDAAPRSKKQVQADRNKMKSRAEHQQPKVPMETPQSDSDLAVVRGTSHREHENDEEDEYGENDPVPDLEKDDMMARRTGLFQKNTAPRANQSIKQFLPVPGSVKYSIAPVSAMKPLNSRPKYTEKVDNESVIPSVQAAPQPPSSKLPTLPVSVELNKRQDEDRQQRDMTISNTSVSNVPPLSPPSHTPSISPAATSTCNVVAKLDKQRPEEKVVERVGDMVEESKTNMEEEPRKKPFWLDDDDLPPMMMSRRVVFMSEETQSVSMGDIINEDEMGHSPSLSQSRHERMHEQYNNFVEEEEHWQGELTRWKNRRRSASQELIKKEEERKKMEKRMKEEGSDINKRKSIKTYKEIVEDKERREIELCEAYRNAASPEEATMVLQRYALRFTISDATLDSLKLPRSTSGLKQDTNHMMDGLVRVNGEVMEDLSVSTPVSSSPEGPQETTDLPPAEKEDLATAQPATKEETGKRTPPPQTDDKMPPSRRENLTTFSGSAISSLLGGRNCITTTTIVTELTQTRVEPHYPPLQGNGQVNGAPVPSERPVEIKNSLQEYSPTVTEGLEETSVTIETPMLNLAKRVNHWVWDPNEERKRLESWQQEQERLLQEQYRSEQEKLKKEWEKAQLEVEEEERKHIEEERRILEETVTHLTPTGLAGQQLGQTTIVSSAPGTNENQTENAPLQENGHKMAPGNEDQHASKLHFFLDSASDAKPLKKQELWKTASLDRNPQLNQAQVVKRSESHDAVSEKQQSPLPSPQPPSPSRCVSGKRLCSGCSQPLEKGAAMIIDTLGLFFHMQCFKCGVCNGQLGDTTKGTDVRIRNGLLSCYECYIASRGRGQPTTL</sequence>
<dbReference type="AlphaFoldDB" id="A0A5C6MVA0"/>
<keyword evidence="3 4" id="KW-0440">LIM domain</keyword>
<feature type="coiled-coil region" evidence="5">
    <location>
        <begin position="624"/>
        <end position="658"/>
    </location>
</feature>
<name>A0A5C6MVA0_9TELE</name>
<feature type="compositionally biased region" description="Basic and acidic residues" evidence="6">
    <location>
        <begin position="211"/>
        <end position="225"/>
    </location>
</feature>
<dbReference type="PROSITE" id="PS50023">
    <property type="entry name" value="LIM_DOMAIN_2"/>
    <property type="match status" value="1"/>
</dbReference>
<feature type="region of interest" description="Disordered" evidence="6">
    <location>
        <begin position="303"/>
        <end position="387"/>
    </location>
</feature>
<protein>
    <submittedName>
        <fullName evidence="8">LIM and calponin-like proteiny domains-containing protein 1</fullName>
    </submittedName>
</protein>
<feature type="compositionally biased region" description="Polar residues" evidence="6">
    <location>
        <begin position="982"/>
        <end position="998"/>
    </location>
</feature>
<keyword evidence="5" id="KW-0175">Coiled coil</keyword>
<evidence type="ECO:0000256" key="4">
    <source>
        <dbReference type="PROSITE-ProRule" id="PRU00125"/>
    </source>
</evidence>
<dbReference type="InterPro" id="IPR001781">
    <property type="entry name" value="Znf_LIM"/>
</dbReference>
<dbReference type="PROSITE" id="PS00478">
    <property type="entry name" value="LIM_DOMAIN_1"/>
    <property type="match status" value="1"/>
</dbReference>
<dbReference type="Pfam" id="PF15949">
    <property type="entry name" value="DUF4757"/>
    <property type="match status" value="1"/>
</dbReference>
<feature type="coiled-coil region" evidence="5">
    <location>
        <begin position="923"/>
        <end position="962"/>
    </location>
</feature>
<feature type="compositionally biased region" description="Polar residues" evidence="6">
    <location>
        <begin position="15"/>
        <end position="30"/>
    </location>
</feature>
<organism evidence="8 9">
    <name type="scientific">Takifugu flavidus</name>
    <name type="common">sansaifugu</name>
    <dbReference type="NCBI Taxonomy" id="433684"/>
    <lineage>
        <taxon>Eukaryota</taxon>
        <taxon>Metazoa</taxon>
        <taxon>Chordata</taxon>
        <taxon>Craniata</taxon>
        <taxon>Vertebrata</taxon>
        <taxon>Euteleostomi</taxon>
        <taxon>Actinopterygii</taxon>
        <taxon>Neopterygii</taxon>
        <taxon>Teleostei</taxon>
        <taxon>Neoteleostei</taxon>
        <taxon>Acanthomorphata</taxon>
        <taxon>Eupercaria</taxon>
        <taxon>Tetraodontiformes</taxon>
        <taxon>Tetradontoidea</taxon>
        <taxon>Tetraodontidae</taxon>
        <taxon>Takifugu</taxon>
    </lineage>
</organism>
<dbReference type="GO" id="GO:0051496">
    <property type="term" value="P:positive regulation of stress fiber assembly"/>
    <property type="evidence" value="ECO:0007669"/>
    <property type="project" value="TreeGrafter"/>
</dbReference>
<dbReference type="Proteomes" id="UP000324091">
    <property type="component" value="Chromosome 6"/>
</dbReference>
<feature type="compositionally biased region" description="Polar residues" evidence="6">
    <location>
        <begin position="1041"/>
        <end position="1051"/>
    </location>
</feature>
<feature type="domain" description="LIM zinc-binding" evidence="7">
    <location>
        <begin position="1086"/>
        <end position="1152"/>
    </location>
</feature>
<evidence type="ECO:0000256" key="1">
    <source>
        <dbReference type="ARBA" id="ARBA00022723"/>
    </source>
</evidence>
<evidence type="ECO:0000256" key="2">
    <source>
        <dbReference type="ARBA" id="ARBA00022833"/>
    </source>
</evidence>
<dbReference type="Gene3D" id="2.10.110.10">
    <property type="entry name" value="Cysteine Rich Protein"/>
    <property type="match status" value="1"/>
</dbReference>
<feature type="compositionally biased region" description="Basic and acidic residues" evidence="6">
    <location>
        <begin position="1054"/>
        <end position="1063"/>
    </location>
</feature>
<proteinExistence type="predicted"/>
<reference evidence="8 9" key="1">
    <citation type="submission" date="2019-04" db="EMBL/GenBank/DDBJ databases">
        <title>Chromosome genome assembly for Takifugu flavidus.</title>
        <authorList>
            <person name="Xiao S."/>
        </authorList>
    </citation>
    <scope>NUCLEOTIDE SEQUENCE [LARGE SCALE GENOMIC DNA]</scope>
    <source>
        <strain evidence="8">HTHZ2018</strain>
        <tissue evidence="8">Muscle</tissue>
    </source>
</reference>
<feature type="region of interest" description="Disordered" evidence="6">
    <location>
        <begin position="1041"/>
        <end position="1081"/>
    </location>
</feature>
<feature type="compositionally biased region" description="Basic and acidic residues" evidence="6">
    <location>
        <begin position="73"/>
        <end position="88"/>
    </location>
</feature>
<keyword evidence="2 4" id="KW-0862">Zinc</keyword>
<feature type="compositionally biased region" description="Basic and acidic residues" evidence="6">
    <location>
        <begin position="1"/>
        <end position="12"/>
    </location>
</feature>
<feature type="compositionally biased region" description="Acidic residues" evidence="6">
    <location>
        <begin position="371"/>
        <end position="384"/>
    </location>
</feature>
<feature type="region of interest" description="Disordered" evidence="6">
    <location>
        <begin position="748"/>
        <end position="806"/>
    </location>
</feature>
<gene>
    <name evidence="8" type="ORF">D4764_06G0003350</name>
</gene>
<feature type="compositionally biased region" description="Basic and acidic residues" evidence="6">
    <location>
        <begin position="276"/>
        <end position="286"/>
    </location>
</feature>
<evidence type="ECO:0000313" key="9">
    <source>
        <dbReference type="Proteomes" id="UP000324091"/>
    </source>
</evidence>
<feature type="compositionally biased region" description="Basic and acidic residues" evidence="6">
    <location>
        <begin position="794"/>
        <end position="805"/>
    </location>
</feature>
<evidence type="ECO:0000259" key="7">
    <source>
        <dbReference type="PROSITE" id="PS50023"/>
    </source>
</evidence>
<feature type="compositionally biased region" description="Basic and acidic residues" evidence="6">
    <location>
        <begin position="473"/>
        <end position="484"/>
    </location>
</feature>
<keyword evidence="9" id="KW-1185">Reference proteome</keyword>
<dbReference type="PANTHER" id="PTHR15551:SF4">
    <property type="entry name" value="LIM AND CALPONIN HOMOLOGY DOMAINS-CONTAINING PROTEIN 1 ISOFORM X1"/>
    <property type="match status" value="1"/>
</dbReference>
<dbReference type="SMART" id="SM00132">
    <property type="entry name" value="LIM"/>
    <property type="match status" value="1"/>
</dbReference>
<accession>A0A5C6MVA0</accession>
<feature type="compositionally biased region" description="Basic and acidic residues" evidence="6">
    <location>
        <begin position="111"/>
        <end position="121"/>
    </location>
</feature>
<feature type="compositionally biased region" description="Basic and acidic residues" evidence="6">
    <location>
        <begin position="329"/>
        <end position="344"/>
    </location>
</feature>
<dbReference type="InterPro" id="IPR031865">
    <property type="entry name" value="DUF4757"/>
</dbReference>
<dbReference type="CDD" id="cd08368">
    <property type="entry name" value="LIM"/>
    <property type="match status" value="1"/>
</dbReference>
<evidence type="ECO:0000256" key="6">
    <source>
        <dbReference type="SAM" id="MobiDB-lite"/>
    </source>
</evidence>
<feature type="region of interest" description="Disordered" evidence="6">
    <location>
        <begin position="982"/>
        <end position="1010"/>
    </location>
</feature>
<feature type="compositionally biased region" description="Acidic residues" evidence="6">
    <location>
        <begin position="264"/>
        <end position="275"/>
    </location>
</feature>
<dbReference type="GO" id="GO:0046872">
    <property type="term" value="F:metal ion binding"/>
    <property type="evidence" value="ECO:0007669"/>
    <property type="project" value="UniProtKB-KW"/>
</dbReference>
<feature type="region of interest" description="Disordered" evidence="6">
    <location>
        <begin position="1"/>
        <end position="286"/>
    </location>
</feature>
<evidence type="ECO:0000256" key="5">
    <source>
        <dbReference type="SAM" id="Coils"/>
    </source>
</evidence>
<dbReference type="Pfam" id="PF00412">
    <property type="entry name" value="LIM"/>
    <property type="match status" value="1"/>
</dbReference>
<feature type="compositionally biased region" description="Polar residues" evidence="6">
    <location>
        <begin position="748"/>
        <end position="764"/>
    </location>
</feature>
<dbReference type="GO" id="GO:0001725">
    <property type="term" value="C:stress fiber"/>
    <property type="evidence" value="ECO:0007669"/>
    <property type="project" value="TreeGrafter"/>
</dbReference>
<keyword evidence="1 4" id="KW-0479">Metal-binding</keyword>